<dbReference type="InterPro" id="IPR036291">
    <property type="entry name" value="NAD(P)-bd_dom_sf"/>
</dbReference>
<dbReference type="SMART" id="SM00858">
    <property type="entry name" value="SAF"/>
    <property type="match status" value="1"/>
</dbReference>
<gene>
    <name evidence="2" type="ORF">B1B05_18520</name>
    <name evidence="3" type="ORF">SAMN05443094_11534</name>
</gene>
<organism evidence="3 4">
    <name type="scientific">Domibacillus enclensis</name>
    <dbReference type="NCBI Taxonomy" id="1017273"/>
    <lineage>
        <taxon>Bacteria</taxon>
        <taxon>Bacillati</taxon>
        <taxon>Bacillota</taxon>
        <taxon>Bacilli</taxon>
        <taxon>Bacillales</taxon>
        <taxon>Bacillaceae</taxon>
        <taxon>Domibacillus</taxon>
    </lineage>
</organism>
<evidence type="ECO:0000313" key="5">
    <source>
        <dbReference type="Proteomes" id="UP000215545"/>
    </source>
</evidence>
<dbReference type="InterPro" id="IPR000683">
    <property type="entry name" value="Gfo/Idh/MocA-like_OxRdtase_N"/>
</dbReference>
<dbReference type="InterPro" id="IPR013974">
    <property type="entry name" value="SAF"/>
</dbReference>
<name>A0A1N7CS20_9BACI</name>
<dbReference type="Gene3D" id="3.40.50.720">
    <property type="entry name" value="NAD(P)-binding Rossmann-like Domain"/>
    <property type="match status" value="1"/>
</dbReference>
<feature type="domain" description="SAF" evidence="1">
    <location>
        <begin position="329"/>
        <end position="395"/>
    </location>
</feature>
<protein>
    <submittedName>
        <fullName evidence="2">NAD(P)-dependent oxidoreductase</fullName>
    </submittedName>
    <submittedName>
        <fullName evidence="3">Predicted homoserine dehydrogenase, contains C-terminal SAF domain</fullName>
    </submittedName>
</protein>
<dbReference type="EMBL" id="MWSK01000015">
    <property type="protein sequence ID" value="OXS73441.1"/>
    <property type="molecule type" value="Genomic_DNA"/>
</dbReference>
<reference evidence="3 4" key="1">
    <citation type="submission" date="2017-01" db="EMBL/GenBank/DDBJ databases">
        <authorList>
            <person name="Mah S.A."/>
            <person name="Swanson W.J."/>
            <person name="Moy G.W."/>
            <person name="Vacquier V.D."/>
        </authorList>
    </citation>
    <scope>NUCLEOTIDE SEQUENCE [LARGE SCALE GENOMIC DNA]</scope>
    <source>
        <strain evidence="3 4">NIO-1016</strain>
    </source>
</reference>
<evidence type="ECO:0000313" key="3">
    <source>
        <dbReference type="EMBL" id="SIR66340.1"/>
    </source>
</evidence>
<dbReference type="PANTHER" id="PTHR37850">
    <property type="entry name" value="STRU PROTEIN"/>
    <property type="match status" value="1"/>
</dbReference>
<keyword evidence="5" id="KW-1185">Reference proteome</keyword>
<dbReference type="PANTHER" id="PTHR37850:SF2">
    <property type="entry name" value="SAF DOMAIN PROTEIN"/>
    <property type="match status" value="1"/>
</dbReference>
<dbReference type="Pfam" id="PF21135">
    <property type="entry name" value="DRL_cat"/>
    <property type="match status" value="1"/>
</dbReference>
<dbReference type="Proteomes" id="UP000215545">
    <property type="component" value="Unassembled WGS sequence"/>
</dbReference>
<evidence type="ECO:0000259" key="1">
    <source>
        <dbReference type="SMART" id="SM00858"/>
    </source>
</evidence>
<dbReference type="STRING" id="1017273.SAMN05443094_11534"/>
<dbReference type="GO" id="GO:0000166">
    <property type="term" value="F:nucleotide binding"/>
    <property type="evidence" value="ECO:0007669"/>
    <property type="project" value="InterPro"/>
</dbReference>
<dbReference type="Pfam" id="PF01408">
    <property type="entry name" value="GFO_IDH_MocA"/>
    <property type="match status" value="1"/>
</dbReference>
<reference evidence="2" key="3">
    <citation type="submission" date="2017-03" db="EMBL/GenBank/DDBJ databases">
        <authorList>
            <person name="Dastager S.G."/>
            <person name="Neurgaonkar P.S."/>
            <person name="Dharne M.S."/>
        </authorList>
    </citation>
    <scope>NUCLEOTIDE SEQUENCE</scope>
    <source>
        <strain evidence="2">DSM 25145</strain>
    </source>
</reference>
<dbReference type="AlphaFoldDB" id="A0A1N7CS20"/>
<dbReference type="InterPro" id="IPR048423">
    <property type="entry name" value="DRL_cat"/>
</dbReference>
<dbReference type="RefSeq" id="WP_045850088.1">
    <property type="nucleotide sequence ID" value="NZ_FTLX01000015.1"/>
</dbReference>
<proteinExistence type="predicted"/>
<dbReference type="OrthoDB" id="9777844at2"/>
<sequence length="429" mass="45982">MSIYQQLLAREKANQPIKVGVIGAGQMGFGMIAQISNIPGMSVTGISDINVQAAQKAAGYYNLKAARKESIVVTNDLREVIQSPNVEVIVDATGIPEVGANISLEALRSKKHIVLLNVEVDITIGSVMNQLFTNAGLVYTGSAGDEPAATMELFEFAKTMGMDVLVAGKGKNNPFIPTSNPDTCAAEAKQKHMSSHMLAAFQDGTKTMAEMNLLSNATGLIPDQVGMHGVEADVNTVADKLNVKENGGVLDQFGVVDYVHGLAPGVFVIVKSDLEPVDEELRYLKVGKGPHYTLYRPYHLASLETPITIAKAVLQHESSIHPLGAPISETVAVAKKDMQPGDALDGIGGYSVRGVLETHQDMKRNGHIPIGLISGKVVAKRAIKQGQFLTTDDVELDPSTTVWKLRQLQDHLFPEDALQKELLASLTSV</sequence>
<dbReference type="SUPFAM" id="SSF51735">
    <property type="entry name" value="NAD(P)-binding Rossmann-fold domains"/>
    <property type="match status" value="1"/>
</dbReference>
<evidence type="ECO:0000313" key="2">
    <source>
        <dbReference type="EMBL" id="OXS73441.1"/>
    </source>
</evidence>
<dbReference type="EMBL" id="FTLX01000015">
    <property type="protein sequence ID" value="SIR66340.1"/>
    <property type="molecule type" value="Genomic_DNA"/>
</dbReference>
<accession>A0A1N7CS20</accession>
<reference evidence="5" key="2">
    <citation type="submission" date="2017-03" db="EMBL/GenBank/DDBJ databases">
        <title>Bacillus sp. V-88(T) DSM27956, whole genome shotgun sequencing project.</title>
        <authorList>
            <person name="Dastager S.G."/>
            <person name="Neurgaonkar P.S."/>
            <person name="Dharne M.S."/>
        </authorList>
    </citation>
    <scope>NUCLEOTIDE SEQUENCE [LARGE SCALE GENOMIC DNA]</scope>
    <source>
        <strain evidence="5">DSM 25145</strain>
    </source>
</reference>
<dbReference type="CDD" id="cd11616">
    <property type="entry name" value="SAF_DH_OX_like"/>
    <property type="match status" value="1"/>
</dbReference>
<dbReference type="Pfam" id="PF08666">
    <property type="entry name" value="SAF"/>
    <property type="match status" value="1"/>
</dbReference>
<dbReference type="Proteomes" id="UP000186385">
    <property type="component" value="Unassembled WGS sequence"/>
</dbReference>
<evidence type="ECO:0000313" key="4">
    <source>
        <dbReference type="Proteomes" id="UP000186385"/>
    </source>
</evidence>